<keyword evidence="3" id="KW-0804">Transcription</keyword>
<evidence type="ECO:0000313" key="5">
    <source>
        <dbReference type="EMBL" id="MBB6634830.1"/>
    </source>
</evidence>
<dbReference type="Proteomes" id="UP000535838">
    <property type="component" value="Unassembled WGS sequence"/>
</dbReference>
<dbReference type="EMBL" id="JACJVQ010000008">
    <property type="protein sequence ID" value="MBB6634830.1"/>
    <property type="molecule type" value="Genomic_DNA"/>
</dbReference>
<evidence type="ECO:0000256" key="1">
    <source>
        <dbReference type="ARBA" id="ARBA00023015"/>
    </source>
</evidence>
<dbReference type="PANTHER" id="PTHR33204:SF1">
    <property type="entry name" value="TRANSCRIPTIONAL REGULATOR, MARR FAMILY"/>
    <property type="match status" value="1"/>
</dbReference>
<keyword evidence="6" id="KW-1185">Reference proteome</keyword>
<keyword evidence="2" id="KW-0238">DNA-binding</keyword>
<evidence type="ECO:0000313" key="6">
    <source>
        <dbReference type="Proteomes" id="UP000535838"/>
    </source>
</evidence>
<reference evidence="5 6" key="1">
    <citation type="submission" date="2020-08" db="EMBL/GenBank/DDBJ databases">
        <title>Cohnella phylogeny.</title>
        <authorList>
            <person name="Dunlap C."/>
        </authorList>
    </citation>
    <scope>NUCLEOTIDE SEQUENCE [LARGE SCALE GENOMIC DNA]</scope>
    <source>
        <strain evidence="5 6">DSM 25241</strain>
    </source>
</reference>
<dbReference type="SUPFAM" id="SSF46785">
    <property type="entry name" value="Winged helix' DNA-binding domain"/>
    <property type="match status" value="1"/>
</dbReference>
<evidence type="ECO:0000256" key="3">
    <source>
        <dbReference type="ARBA" id="ARBA00023163"/>
    </source>
</evidence>
<dbReference type="PANTHER" id="PTHR33204">
    <property type="entry name" value="TRANSCRIPTIONAL REGULATOR, MARR FAMILY"/>
    <property type="match status" value="1"/>
</dbReference>
<gene>
    <name evidence="5" type="ORF">H7B67_11985</name>
</gene>
<organism evidence="5 6">
    <name type="scientific">Cohnella thailandensis</name>
    <dbReference type="NCBI Taxonomy" id="557557"/>
    <lineage>
        <taxon>Bacteria</taxon>
        <taxon>Bacillati</taxon>
        <taxon>Bacillota</taxon>
        <taxon>Bacilli</taxon>
        <taxon>Bacillales</taxon>
        <taxon>Paenibacillaceae</taxon>
        <taxon>Cohnella</taxon>
    </lineage>
</organism>
<accession>A0A841SYB2</accession>
<keyword evidence="1" id="KW-0805">Transcription regulation</keyword>
<sequence length="132" mass="15215">MQRHYSVLTRPAVLQCNYGEVTALEQVQIPTICPRFEKAMQLLSKRWAGLIIFQLLPGPQRFCTLETSLPNISGRLLSERLKDLEQEGIVRRDVYPETPVRIEYSLTDKGRALEKIFAEVAVWSQSWLPADR</sequence>
<proteinExistence type="predicted"/>
<dbReference type="Gene3D" id="1.10.10.10">
    <property type="entry name" value="Winged helix-like DNA-binding domain superfamily/Winged helix DNA-binding domain"/>
    <property type="match status" value="1"/>
</dbReference>
<dbReference type="InterPro" id="IPR036390">
    <property type="entry name" value="WH_DNA-bd_sf"/>
</dbReference>
<evidence type="ECO:0000256" key="2">
    <source>
        <dbReference type="ARBA" id="ARBA00023125"/>
    </source>
</evidence>
<evidence type="ECO:0000259" key="4">
    <source>
        <dbReference type="PROSITE" id="PS51118"/>
    </source>
</evidence>
<dbReference type="AlphaFoldDB" id="A0A841SYB2"/>
<feature type="domain" description="HTH hxlR-type" evidence="4">
    <location>
        <begin position="33"/>
        <end position="132"/>
    </location>
</feature>
<dbReference type="InterPro" id="IPR036388">
    <property type="entry name" value="WH-like_DNA-bd_sf"/>
</dbReference>
<protein>
    <submittedName>
        <fullName evidence="5">Winged helix-turn-helix transcriptional regulator</fullName>
    </submittedName>
</protein>
<dbReference type="GO" id="GO:0003677">
    <property type="term" value="F:DNA binding"/>
    <property type="evidence" value="ECO:0007669"/>
    <property type="project" value="UniProtKB-KW"/>
</dbReference>
<dbReference type="InterPro" id="IPR002577">
    <property type="entry name" value="HTH_HxlR"/>
</dbReference>
<name>A0A841SYB2_9BACL</name>
<dbReference type="PROSITE" id="PS51118">
    <property type="entry name" value="HTH_HXLR"/>
    <property type="match status" value="1"/>
</dbReference>
<comment type="caution">
    <text evidence="5">The sequence shown here is derived from an EMBL/GenBank/DDBJ whole genome shotgun (WGS) entry which is preliminary data.</text>
</comment>
<dbReference type="Pfam" id="PF01638">
    <property type="entry name" value="HxlR"/>
    <property type="match status" value="1"/>
</dbReference>